<organism evidence="1 2">
    <name type="scientific">Pseudozobellia thermophila</name>
    <dbReference type="NCBI Taxonomy" id="192903"/>
    <lineage>
        <taxon>Bacteria</taxon>
        <taxon>Pseudomonadati</taxon>
        <taxon>Bacteroidota</taxon>
        <taxon>Flavobacteriia</taxon>
        <taxon>Flavobacteriales</taxon>
        <taxon>Flavobacteriaceae</taxon>
        <taxon>Pseudozobellia</taxon>
    </lineage>
</organism>
<keyword evidence="2" id="KW-1185">Reference proteome</keyword>
<dbReference type="OrthoDB" id="24355at2"/>
<proteinExistence type="predicted"/>
<dbReference type="InterPro" id="IPR036188">
    <property type="entry name" value="FAD/NAD-bd_sf"/>
</dbReference>
<dbReference type="SUPFAM" id="SSF51905">
    <property type="entry name" value="FAD/NAD(P)-binding domain"/>
    <property type="match status" value="1"/>
</dbReference>
<dbReference type="RefSeq" id="WP_072988451.1">
    <property type="nucleotide sequence ID" value="NZ_FQYU01000001.1"/>
</dbReference>
<dbReference type="STRING" id="192903.SAMN04488513_101662"/>
<dbReference type="EMBL" id="FQYU01000001">
    <property type="protein sequence ID" value="SHI56711.1"/>
    <property type="molecule type" value="Genomic_DNA"/>
</dbReference>
<dbReference type="AlphaFoldDB" id="A0A1M6C7F2"/>
<dbReference type="Proteomes" id="UP000184543">
    <property type="component" value="Unassembled WGS sequence"/>
</dbReference>
<gene>
    <name evidence="1" type="ORF">SAMN04488513_101662</name>
</gene>
<reference evidence="2" key="1">
    <citation type="submission" date="2016-11" db="EMBL/GenBank/DDBJ databases">
        <authorList>
            <person name="Varghese N."/>
            <person name="Submissions S."/>
        </authorList>
    </citation>
    <scope>NUCLEOTIDE SEQUENCE [LARGE SCALE GENOMIC DNA]</scope>
    <source>
        <strain evidence="2">DSM 19858</strain>
    </source>
</reference>
<dbReference type="Gene3D" id="3.50.50.60">
    <property type="entry name" value="FAD/NAD(P)-binding domain"/>
    <property type="match status" value="1"/>
</dbReference>
<evidence type="ECO:0000313" key="2">
    <source>
        <dbReference type="Proteomes" id="UP000184543"/>
    </source>
</evidence>
<evidence type="ECO:0000313" key="1">
    <source>
        <dbReference type="EMBL" id="SHI56711.1"/>
    </source>
</evidence>
<dbReference type="Pfam" id="PF05834">
    <property type="entry name" value="Lycopene_cycl"/>
    <property type="match status" value="1"/>
</dbReference>
<sequence>MNKLHFDYIIIGAGAAGLMLARAMAEDAYFSNMSILVLDKDQKKENDRTWCFWEKGPGQFDPLVSRSWDQICFKGRKTSEQFNIAPYRYKMVRGIDFYTEYLKALKNTHNLDLRYEEVIEVNDTGTSVTVKTDQNDYTASKVFNSIFNLKEAKKQTKYPVLQQHFVGWRIKTDRPVFNSETVTYMDFSVPQKGNTRFMYLLPLSNNEALVEYTLFSKDLLPRKVYEQAIETYIDNKLGRPQYEIIEREEGRIPMTCYDFAQHNTRHILHIGTAGGWAKPSTGYAFMPTAKKIPIVIEDLKRGKPLNSIRFKNRFWYYDLLLLDVLFHHNQKGHLVFESLFKNVSPRSILKFLDEETTLLEDLRVIWGCPKPIFIRILGARLQYRQ</sequence>
<protein>
    <submittedName>
        <fullName evidence="1">Lycopene beta-cyclase</fullName>
    </submittedName>
</protein>
<name>A0A1M6C7F2_9FLAO</name>
<accession>A0A1M6C7F2</accession>